<evidence type="ECO:0000313" key="8">
    <source>
        <dbReference type="EMBL" id="SVB33338.1"/>
    </source>
</evidence>
<comment type="subcellular location">
    <subcellularLocation>
        <location evidence="1">Membrane</location>
        <topology evidence="1">Multi-pass membrane protein</topology>
    </subcellularLocation>
</comment>
<evidence type="ECO:0000259" key="7">
    <source>
        <dbReference type="PROSITE" id="PS50850"/>
    </source>
</evidence>
<protein>
    <recommendedName>
        <fullName evidence="7">Major facilitator superfamily (MFS) profile domain-containing protein</fullName>
    </recommendedName>
</protein>
<dbReference type="Pfam" id="PF07690">
    <property type="entry name" value="MFS_1"/>
    <property type="match status" value="1"/>
</dbReference>
<keyword evidence="2" id="KW-0813">Transport</keyword>
<feature type="transmembrane region" description="Helical" evidence="6">
    <location>
        <begin position="392"/>
        <end position="414"/>
    </location>
</feature>
<evidence type="ECO:0000256" key="4">
    <source>
        <dbReference type="ARBA" id="ARBA00022989"/>
    </source>
</evidence>
<feature type="domain" description="Major facilitator superfamily (MFS) profile" evidence="7">
    <location>
        <begin position="17"/>
        <end position="420"/>
    </location>
</feature>
<dbReference type="InterPro" id="IPR044770">
    <property type="entry name" value="MFS_spinster-like"/>
</dbReference>
<sequence>MKQEETFVLTPSYRKYALALFLLVYIINFIDRQIFSILIEPIRTEIELSDTQLGLVGGIAFAIFYTFAGIPIARWADIGVRKNIVALAMVIWSAMTMFTATAKGFGGLLIARIGVGVGEAGCSPPIHSLISDYYPEEKRATALGTYALGIPIGAAIGTLVGGWIGEYFGWRMAFLVVGVPGIIVAAVFYLTIKEPPRGLSEPDGVLAEKDTVPLGETLRFMWSLKSFRHLSFAGSLHAFVGYGVGLFIPSFFIRVHGFGLAETSTYLFLIGLTGMIGTYLGGYLADRFGREDKRWYMGIPGIATFLGVPFGFIFYTTSDPFLAIILAIPGYILGPMYLGPTFAITQTLVTPAMRSLASAILLFVLNIIGLGLGPVFAGFLSDTLKPEYGEESIRYSLLFLVIAGNAWSALHYYLASKTLREDLTAKDRISQVGPANTEM</sequence>
<evidence type="ECO:0000256" key="6">
    <source>
        <dbReference type="SAM" id="Phobius"/>
    </source>
</evidence>
<dbReference type="InterPro" id="IPR036259">
    <property type="entry name" value="MFS_trans_sf"/>
</dbReference>
<name>A0A382D4H6_9ZZZZ</name>
<dbReference type="InterPro" id="IPR020846">
    <property type="entry name" value="MFS_dom"/>
</dbReference>
<dbReference type="AlphaFoldDB" id="A0A382D4H6"/>
<dbReference type="PANTHER" id="PTHR23505:SF79">
    <property type="entry name" value="PROTEIN SPINSTER"/>
    <property type="match status" value="1"/>
</dbReference>
<dbReference type="GO" id="GO:0022857">
    <property type="term" value="F:transmembrane transporter activity"/>
    <property type="evidence" value="ECO:0007669"/>
    <property type="project" value="InterPro"/>
</dbReference>
<evidence type="ECO:0000256" key="3">
    <source>
        <dbReference type="ARBA" id="ARBA00022692"/>
    </source>
</evidence>
<evidence type="ECO:0000256" key="5">
    <source>
        <dbReference type="ARBA" id="ARBA00023136"/>
    </source>
</evidence>
<keyword evidence="3 6" id="KW-0812">Transmembrane</keyword>
<proteinExistence type="predicted"/>
<feature type="transmembrane region" description="Helical" evidence="6">
    <location>
        <begin position="12"/>
        <end position="30"/>
    </location>
</feature>
<feature type="transmembrane region" description="Helical" evidence="6">
    <location>
        <begin position="265"/>
        <end position="284"/>
    </location>
</feature>
<feature type="transmembrane region" description="Helical" evidence="6">
    <location>
        <begin position="356"/>
        <end position="380"/>
    </location>
</feature>
<dbReference type="CDD" id="cd17328">
    <property type="entry name" value="MFS_spinster_like"/>
    <property type="match status" value="1"/>
</dbReference>
<gene>
    <name evidence="8" type="ORF">METZ01_LOCUS186192</name>
</gene>
<feature type="transmembrane region" description="Helical" evidence="6">
    <location>
        <begin position="143"/>
        <end position="164"/>
    </location>
</feature>
<dbReference type="InterPro" id="IPR011701">
    <property type="entry name" value="MFS"/>
</dbReference>
<feature type="transmembrane region" description="Helical" evidence="6">
    <location>
        <begin position="51"/>
        <end position="72"/>
    </location>
</feature>
<dbReference type="GO" id="GO:0016020">
    <property type="term" value="C:membrane"/>
    <property type="evidence" value="ECO:0007669"/>
    <property type="project" value="UniProtKB-SubCell"/>
</dbReference>
<feature type="transmembrane region" description="Helical" evidence="6">
    <location>
        <begin position="321"/>
        <end position="344"/>
    </location>
</feature>
<keyword evidence="5 6" id="KW-0472">Membrane</keyword>
<accession>A0A382D4H6</accession>
<dbReference type="PROSITE" id="PS50850">
    <property type="entry name" value="MFS"/>
    <property type="match status" value="1"/>
</dbReference>
<feature type="transmembrane region" description="Helical" evidence="6">
    <location>
        <begin position="296"/>
        <end position="315"/>
    </location>
</feature>
<feature type="transmembrane region" description="Helical" evidence="6">
    <location>
        <begin position="84"/>
        <end position="102"/>
    </location>
</feature>
<dbReference type="EMBL" id="UINC01037601">
    <property type="protein sequence ID" value="SVB33338.1"/>
    <property type="molecule type" value="Genomic_DNA"/>
</dbReference>
<evidence type="ECO:0000256" key="2">
    <source>
        <dbReference type="ARBA" id="ARBA00022448"/>
    </source>
</evidence>
<feature type="transmembrane region" description="Helical" evidence="6">
    <location>
        <begin position="230"/>
        <end position="253"/>
    </location>
</feature>
<evidence type="ECO:0000256" key="1">
    <source>
        <dbReference type="ARBA" id="ARBA00004141"/>
    </source>
</evidence>
<organism evidence="8">
    <name type="scientific">marine metagenome</name>
    <dbReference type="NCBI Taxonomy" id="408172"/>
    <lineage>
        <taxon>unclassified sequences</taxon>
        <taxon>metagenomes</taxon>
        <taxon>ecological metagenomes</taxon>
    </lineage>
</organism>
<dbReference type="SUPFAM" id="SSF103473">
    <property type="entry name" value="MFS general substrate transporter"/>
    <property type="match status" value="1"/>
</dbReference>
<reference evidence="8" key="1">
    <citation type="submission" date="2018-05" db="EMBL/GenBank/DDBJ databases">
        <authorList>
            <person name="Lanie J.A."/>
            <person name="Ng W.-L."/>
            <person name="Kazmierczak K.M."/>
            <person name="Andrzejewski T.M."/>
            <person name="Davidsen T.M."/>
            <person name="Wayne K.J."/>
            <person name="Tettelin H."/>
            <person name="Glass J.I."/>
            <person name="Rusch D."/>
            <person name="Podicherti R."/>
            <person name="Tsui H.-C.T."/>
            <person name="Winkler M.E."/>
        </authorList>
    </citation>
    <scope>NUCLEOTIDE SEQUENCE</scope>
</reference>
<feature type="transmembrane region" description="Helical" evidence="6">
    <location>
        <begin position="170"/>
        <end position="192"/>
    </location>
</feature>
<dbReference type="PANTHER" id="PTHR23505">
    <property type="entry name" value="SPINSTER"/>
    <property type="match status" value="1"/>
</dbReference>
<dbReference type="Gene3D" id="1.20.1250.20">
    <property type="entry name" value="MFS general substrate transporter like domains"/>
    <property type="match status" value="2"/>
</dbReference>
<keyword evidence="4 6" id="KW-1133">Transmembrane helix</keyword>